<evidence type="ECO:0000259" key="9">
    <source>
        <dbReference type="Pfam" id="PF07685"/>
    </source>
</evidence>
<keyword evidence="6 7" id="KW-0315">Glutamine amidotransferase</keyword>
<dbReference type="PANTHER" id="PTHR43873">
    <property type="entry name" value="COBYRINATE A,C-DIAMIDE SYNTHASE"/>
    <property type="match status" value="1"/>
</dbReference>
<evidence type="ECO:0000256" key="7">
    <source>
        <dbReference type="HAMAP-Rule" id="MF_00027"/>
    </source>
</evidence>
<dbReference type="InterPro" id="IPR004484">
    <property type="entry name" value="CbiA/CobB_synth"/>
</dbReference>
<keyword evidence="5 7" id="KW-0460">Magnesium</keyword>
<dbReference type="eggNOG" id="arCOG00106">
    <property type="taxonomic scope" value="Archaea"/>
</dbReference>
<dbReference type="SUPFAM" id="SSF52317">
    <property type="entry name" value="Class I glutamine amidotransferase-like"/>
    <property type="match status" value="1"/>
</dbReference>
<dbReference type="STRING" id="1006006.Mcup_0043"/>
<dbReference type="NCBIfam" id="TIGR00379">
    <property type="entry name" value="cobB"/>
    <property type="match status" value="1"/>
</dbReference>
<keyword evidence="11" id="KW-1185">Reference proteome</keyword>
<comment type="cofactor">
    <cofactor evidence="1 7">
        <name>Mg(2+)</name>
        <dbReference type="ChEBI" id="CHEBI:18420"/>
    </cofactor>
</comment>
<keyword evidence="7" id="KW-0169">Cobalamin biosynthesis</keyword>
<comment type="pathway">
    <text evidence="7">Cofactor biosynthesis; adenosylcobalamin biosynthesis; cob(II)yrinate a,c-diamide from sirohydrochlorin (anaerobic route): step 10/10.</text>
</comment>
<proteinExistence type="inferred from homology"/>
<dbReference type="PROSITE" id="PS51274">
    <property type="entry name" value="GATASE_COBBQ"/>
    <property type="match status" value="1"/>
</dbReference>
<evidence type="ECO:0000256" key="5">
    <source>
        <dbReference type="ARBA" id="ARBA00022842"/>
    </source>
</evidence>
<dbReference type="Pfam" id="PF01656">
    <property type="entry name" value="CbiA"/>
    <property type="match status" value="1"/>
</dbReference>
<gene>
    <name evidence="7" type="primary">cbiA</name>
    <name evidence="10" type="ordered locus">Mcup_0043</name>
</gene>
<dbReference type="Pfam" id="PF07685">
    <property type="entry name" value="GATase_3"/>
    <property type="match status" value="1"/>
</dbReference>
<comment type="catalytic activity">
    <reaction evidence="7">
        <text>cob(II)yrinate + 2 L-glutamine + 2 ATP + 2 H2O = cob(II)yrinate a,c diamide + 2 L-glutamate + 2 ADP + 2 phosphate + 2 H(+)</text>
        <dbReference type="Rhea" id="RHEA:26289"/>
        <dbReference type="ChEBI" id="CHEBI:15377"/>
        <dbReference type="ChEBI" id="CHEBI:15378"/>
        <dbReference type="ChEBI" id="CHEBI:29985"/>
        <dbReference type="ChEBI" id="CHEBI:30616"/>
        <dbReference type="ChEBI" id="CHEBI:43474"/>
        <dbReference type="ChEBI" id="CHEBI:58359"/>
        <dbReference type="ChEBI" id="CHEBI:58537"/>
        <dbReference type="ChEBI" id="CHEBI:58894"/>
        <dbReference type="ChEBI" id="CHEBI:456216"/>
        <dbReference type="EC" id="6.3.5.11"/>
    </reaction>
</comment>
<keyword evidence="2 7" id="KW-0436">Ligase</keyword>
<dbReference type="Gene3D" id="3.40.50.880">
    <property type="match status" value="1"/>
</dbReference>
<keyword evidence="4 7" id="KW-0067">ATP-binding</keyword>
<dbReference type="GO" id="GO:0009236">
    <property type="term" value="P:cobalamin biosynthetic process"/>
    <property type="evidence" value="ECO:0007669"/>
    <property type="project" value="UniProtKB-UniRule"/>
</dbReference>
<comment type="function">
    <text evidence="7">Catalyzes the ATP-dependent amidation of the two carboxylate groups at positions a and c of cobyrinate, using either L-glutamine or ammonia as the nitrogen source.</text>
</comment>
<dbReference type="EMBL" id="CP002656">
    <property type="protein sequence ID" value="AEB94154.1"/>
    <property type="molecule type" value="Genomic_DNA"/>
</dbReference>
<feature type="site" description="Increases nucleophilicity of active site Cys" evidence="7">
    <location>
        <position position="424"/>
    </location>
</feature>
<dbReference type="GO" id="GO:0005524">
    <property type="term" value="F:ATP binding"/>
    <property type="evidence" value="ECO:0007669"/>
    <property type="project" value="UniProtKB-UniRule"/>
</dbReference>
<dbReference type="OrthoDB" id="8896at2157"/>
<dbReference type="GO" id="GO:0042242">
    <property type="term" value="F:cobyrinic acid a,c-diamide synthase activity"/>
    <property type="evidence" value="ECO:0007669"/>
    <property type="project" value="UniProtKB-UniRule"/>
</dbReference>
<evidence type="ECO:0000256" key="2">
    <source>
        <dbReference type="ARBA" id="ARBA00022598"/>
    </source>
</evidence>
<dbReference type="SUPFAM" id="SSF52540">
    <property type="entry name" value="P-loop containing nucleoside triphosphate hydrolases"/>
    <property type="match status" value="1"/>
</dbReference>
<feature type="domain" description="CobB/CobQ-like glutamine amidotransferase" evidence="9">
    <location>
        <begin position="243"/>
        <end position="429"/>
    </location>
</feature>
<dbReference type="RefSeq" id="WP_013736656.1">
    <property type="nucleotide sequence ID" value="NC_015435.1"/>
</dbReference>
<comment type="domain">
    <text evidence="7">Comprises of two domains. The C-terminal domain contains the binding site for glutamine and catalyzes the hydrolysis of this substrate to glutamate and ammonia. The N-terminal domain is anticipated to bind ATP and cobyrinate and catalyzes the ultimate synthesis of the diamide product. The ammonia produced via the glutaminase domain is probably translocated to the adjacent domain via a molecular tunnel, where it reacts with an activated intermediate.</text>
</comment>
<dbReference type="InterPro" id="IPR029062">
    <property type="entry name" value="Class_I_gatase-like"/>
</dbReference>
<dbReference type="InterPro" id="IPR002586">
    <property type="entry name" value="CobQ/CobB/MinD/ParA_Nub-bd_dom"/>
</dbReference>
<dbReference type="InterPro" id="IPR027417">
    <property type="entry name" value="P-loop_NTPase"/>
</dbReference>
<evidence type="ECO:0000256" key="3">
    <source>
        <dbReference type="ARBA" id="ARBA00022741"/>
    </source>
</evidence>
<reference evidence="10 11" key="1">
    <citation type="journal article" date="2011" name="J. Bacteriol.">
        <title>Complete genome sequence of Metallosphaera cuprina, a metal sulfide-oxidizing archaeon from a hot spring.</title>
        <authorList>
            <person name="Liu L.J."/>
            <person name="You X.Y."/>
            <person name="Zheng H."/>
            <person name="Wang S."/>
            <person name="Jiang C.Y."/>
            <person name="Liu S.J."/>
        </authorList>
    </citation>
    <scope>NUCLEOTIDE SEQUENCE [LARGE SCALE GENOMIC DNA]</scope>
    <source>
        <strain evidence="10 11">Ar-4</strain>
    </source>
</reference>
<dbReference type="CDD" id="cd03130">
    <property type="entry name" value="GATase1_CobB"/>
    <property type="match status" value="1"/>
</dbReference>
<dbReference type="GeneID" id="10494229"/>
<evidence type="ECO:0000313" key="10">
    <source>
        <dbReference type="EMBL" id="AEB94154.1"/>
    </source>
</evidence>
<evidence type="ECO:0000259" key="8">
    <source>
        <dbReference type="Pfam" id="PF01656"/>
    </source>
</evidence>
<evidence type="ECO:0000256" key="1">
    <source>
        <dbReference type="ARBA" id="ARBA00001946"/>
    </source>
</evidence>
<dbReference type="HAMAP" id="MF_00027">
    <property type="entry name" value="CobB_CbiA"/>
    <property type="match status" value="1"/>
</dbReference>
<name>F4FXV6_METCR</name>
<dbReference type="Gene3D" id="3.40.50.300">
    <property type="entry name" value="P-loop containing nucleotide triphosphate hydrolases"/>
    <property type="match status" value="1"/>
</dbReference>
<dbReference type="HOGENOM" id="CLU_022752_2_1_2"/>
<comment type="miscellaneous">
    <text evidence="7">The a and c carboxylates of cobyrinate are activated for nucleophilic attack via formation of a phosphorylated intermediate by ATP. CbiA catalyzes first the amidation of the c-carboxylate, and then that of the a-carboxylate.</text>
</comment>
<accession>F4FXV6</accession>
<protein>
    <recommendedName>
        <fullName evidence="7">Cobyrinate a,c-diamide synthase</fullName>
        <ecNumber evidence="7">6.3.5.11</ecNumber>
    </recommendedName>
    <alternativeName>
        <fullName evidence="7">Cobyrinic acid a,c-diamide synthetase</fullName>
    </alternativeName>
</protein>
<comment type="similarity">
    <text evidence="7">Belongs to the CobB/CbiA family.</text>
</comment>
<dbReference type="AlphaFoldDB" id="F4FXV6"/>
<organism evidence="10 11">
    <name type="scientific">Metallosphaera cuprina (strain Ar-4)</name>
    <dbReference type="NCBI Taxonomy" id="1006006"/>
    <lineage>
        <taxon>Archaea</taxon>
        <taxon>Thermoproteota</taxon>
        <taxon>Thermoprotei</taxon>
        <taxon>Sulfolobales</taxon>
        <taxon>Sulfolobaceae</taxon>
        <taxon>Metallosphaera</taxon>
    </lineage>
</organism>
<evidence type="ECO:0000256" key="4">
    <source>
        <dbReference type="ARBA" id="ARBA00022840"/>
    </source>
</evidence>
<evidence type="ECO:0000313" key="11">
    <source>
        <dbReference type="Proteomes" id="UP000007812"/>
    </source>
</evidence>
<dbReference type="NCBIfam" id="NF002204">
    <property type="entry name" value="PRK01077.1"/>
    <property type="match status" value="1"/>
</dbReference>
<dbReference type="UniPathway" id="UPA00148">
    <property type="reaction ID" value="UER00231"/>
</dbReference>
<dbReference type="PANTHER" id="PTHR43873:SF1">
    <property type="entry name" value="COBYRINATE A,C-DIAMIDE SYNTHASE"/>
    <property type="match status" value="1"/>
</dbReference>
<sequence>MFPRIIISSDRSGSGKTLISSGLMMSLSKRFKVRGFKVGPDYIDLGYHKLATGSPSINLDLFIMGEEGVLRSLVKYSKGYDISVIEGVMGLYDGHNDEYSTFRLSEVTSTPIVLVIDCSAMGTTAAAVIHGLIHFGNAKIKGVIFNKISSEFHFNYCRSKVRDVKILGYIPRLSISVPSRHLGLFTVETNRRALDAIREISKSIDSNVDVDELINIASSAPDISINEQESLNERRDRERRKKTIAIAYDSAFSFYYQESLDLLSRNFDLKFFSPINNEKVEGADMIYLGGGYPELFVKELSSSLDTIKWIKNSVSSNVPLLAECGGLMYLSTYIRTQEGKFNMANLYDIGIGLGRLTIGYRYADALKDTFLAKAGDTIRGHEFHVSSPEYVNEKDFVLKHRNGKGVTNGLDGVKINNSIASYLHVHLASLRGLSL</sequence>
<feature type="domain" description="CobQ/CobB/MinD/ParA nucleotide binding" evidence="8">
    <location>
        <begin position="5"/>
        <end position="174"/>
    </location>
</feature>
<keyword evidence="3 7" id="KW-0547">Nucleotide-binding</keyword>
<dbReference type="InterPro" id="IPR011698">
    <property type="entry name" value="GATase_3"/>
</dbReference>
<dbReference type="EC" id="6.3.5.11" evidence="7"/>
<dbReference type="KEGG" id="mcn:Mcup_0043"/>
<feature type="active site" description="Nucleophile" evidence="7">
    <location>
        <position position="324"/>
    </location>
</feature>
<dbReference type="Proteomes" id="UP000007812">
    <property type="component" value="Chromosome"/>
</dbReference>
<dbReference type="PATRIC" id="fig|1006006.8.peg.43"/>
<evidence type="ECO:0000256" key="6">
    <source>
        <dbReference type="ARBA" id="ARBA00022962"/>
    </source>
</evidence>